<gene>
    <name evidence="2" type="ORF">CBP34_01730</name>
</gene>
<keyword evidence="1" id="KW-1133">Transmembrane helix</keyword>
<dbReference type="Proteomes" id="UP000194432">
    <property type="component" value="Chromosome 1"/>
</dbReference>
<dbReference type="GO" id="GO:0005886">
    <property type="term" value="C:plasma membrane"/>
    <property type="evidence" value="ECO:0007669"/>
    <property type="project" value="TreeGrafter"/>
</dbReference>
<keyword evidence="1" id="KW-0472">Membrane</keyword>
<accession>A0A240U7T0</accession>
<keyword evidence="3" id="KW-1185">Reference proteome</keyword>
<evidence type="ECO:0000256" key="1">
    <source>
        <dbReference type="SAM" id="Phobius"/>
    </source>
</evidence>
<dbReference type="AlphaFoldDB" id="A0A240U7T0"/>
<dbReference type="KEGG" id="acin:CBP34_01730"/>
<proteinExistence type="predicted"/>
<dbReference type="PANTHER" id="PTHR38442:SF1">
    <property type="entry name" value="INNER MEMBRANE PROTEIN"/>
    <property type="match status" value="1"/>
</dbReference>
<feature type="transmembrane region" description="Helical" evidence="1">
    <location>
        <begin position="23"/>
        <end position="40"/>
    </location>
</feature>
<dbReference type="PANTHER" id="PTHR38442">
    <property type="entry name" value="INNER MEMBRANE PROTEIN-RELATED"/>
    <property type="match status" value="1"/>
</dbReference>
<sequence length="435" mass="47898">MKKSATLAADSAVLGLRRAKRQALALLLLVTAVFVATSMVERGLLLDCVKAMAEAAMVGALADWFAVVALFRRPLSLPIPHTAVIPRNKDRIGTNLAAFVRDRFLDPPSLVALLRRHDPALRLAQWLSAADNARLLGQQAARLLSAALDTVQDAQMERFIRKAARTLIGRVDLSGTLATVLGALTHNGRHQALLDDALGRLIVVLQEEGTRHLIATTIVQWLKKEHPLKEKMLPTDWLGDKGSAMIANALEALLADVAQNPQHQLREQFDAAVQRLVHRLQTDPDWARKGEEIRRYLQTNATLGRYVQDLWQGMRAAIQRDLADEHSPMARNVHAMGAWFGRSLAGDAALRQSLNERLESWVQGLAPDVAQFAAQHIEDTVQRWDAQELSQLIELNIGKDLQYIRVNGTLVGGLVGLVLYLVSHAGEIGRAVMSG</sequence>
<protein>
    <submittedName>
        <fullName evidence="2">DUF445 domain-containing protein</fullName>
    </submittedName>
</protein>
<reference evidence="2 3" key="1">
    <citation type="submission" date="2017-05" db="EMBL/GenBank/DDBJ databases">
        <title>Polyphasic characterization of four soil-derived phenanthrene-degrading Acidovorax strains and proposal of Acidovorax phenanthrenivorans sp. nov.</title>
        <authorList>
            <person name="Singleton D.R."/>
            <person name="Lee J."/>
            <person name="Dickey A.N."/>
            <person name="Stroud A."/>
            <person name="Scholl E.H."/>
            <person name="Wright F.A."/>
            <person name="Aitken M.D."/>
        </authorList>
    </citation>
    <scope>NUCLEOTIDE SEQUENCE [LARGE SCALE GENOMIC DNA]</scope>
    <source>
        <strain evidence="2">NA3</strain>
    </source>
</reference>
<name>A0A240U7T0_9BURK</name>
<organism evidence="2 3">
    <name type="scientific">Acidovorax carolinensis</name>
    <dbReference type="NCBI Taxonomy" id="553814"/>
    <lineage>
        <taxon>Bacteria</taxon>
        <taxon>Pseudomonadati</taxon>
        <taxon>Pseudomonadota</taxon>
        <taxon>Betaproteobacteria</taxon>
        <taxon>Burkholderiales</taxon>
        <taxon>Comamonadaceae</taxon>
        <taxon>Acidovorax</taxon>
    </lineage>
</organism>
<keyword evidence="1" id="KW-0812">Transmembrane</keyword>
<dbReference type="EMBL" id="CP021361">
    <property type="protein sequence ID" value="ART53428.1"/>
    <property type="molecule type" value="Genomic_DNA"/>
</dbReference>
<dbReference type="Pfam" id="PF04286">
    <property type="entry name" value="DUF445"/>
    <property type="match status" value="1"/>
</dbReference>
<evidence type="ECO:0000313" key="2">
    <source>
        <dbReference type="EMBL" id="ART53428.1"/>
    </source>
</evidence>
<evidence type="ECO:0000313" key="3">
    <source>
        <dbReference type="Proteomes" id="UP000194432"/>
    </source>
</evidence>
<dbReference type="RefSeq" id="WP_094099010.1">
    <property type="nucleotide sequence ID" value="NZ_CP021361.1"/>
</dbReference>
<dbReference type="InterPro" id="IPR007383">
    <property type="entry name" value="DUF445"/>
</dbReference>